<dbReference type="RefSeq" id="WP_217943230.1">
    <property type="nucleotide sequence ID" value="NZ_JAHTGR010000008.1"/>
</dbReference>
<reference evidence="1" key="1">
    <citation type="submission" date="2022-03" db="EMBL/GenBank/DDBJ databases">
        <title>Genome Encyclopedia of Bacteria and Archaea VI: Functional Genomics of Type Strains.</title>
        <authorList>
            <person name="Whitman W."/>
        </authorList>
    </citation>
    <scope>NUCLEOTIDE SEQUENCE</scope>
    <source>
        <strain evidence="1">HSC-15S17</strain>
    </source>
</reference>
<name>A0ABT1GNV0_9BURK</name>
<protein>
    <submittedName>
        <fullName evidence="1">Uncharacterized protein</fullName>
    </submittedName>
</protein>
<sequence length="239" mass="26129">MTPSEMSVSTRPSPGWTELWFEPWTGAHPSWLDTAAGAPEWPRLPATSAAGRRLTYWLFCHYLEWPSVAPAALCPARIQDLDGLAMDQETMPRVALFLGMLTWASTEGFVATWTRDRAMLPVAPLAQWRSALRLARARPLPPSGPSTPHPRTALDLTILGMGQMRAAAEALQPGLWLRLRLRWDCALIAAHEHLAGTTPAPVSDAAVRHIIRAWRAAGVHRGAVATHTLPDIGTPHGTN</sequence>
<gene>
    <name evidence="1" type="ORF">L1274_004407</name>
</gene>
<dbReference type="Proteomes" id="UP001162889">
    <property type="component" value="Unassembled WGS sequence"/>
</dbReference>
<evidence type="ECO:0000313" key="1">
    <source>
        <dbReference type="EMBL" id="MCP2010665.1"/>
    </source>
</evidence>
<proteinExistence type="predicted"/>
<accession>A0ABT1GNV0</accession>
<evidence type="ECO:0000313" key="2">
    <source>
        <dbReference type="Proteomes" id="UP001162889"/>
    </source>
</evidence>
<comment type="caution">
    <text evidence="1">The sequence shown here is derived from an EMBL/GenBank/DDBJ whole genome shotgun (WGS) entry which is preliminary data.</text>
</comment>
<keyword evidence="2" id="KW-1185">Reference proteome</keyword>
<organism evidence="1 2">
    <name type="scientific">Duganella violaceipulchra</name>
    <dbReference type="NCBI Taxonomy" id="2849652"/>
    <lineage>
        <taxon>Bacteria</taxon>
        <taxon>Pseudomonadati</taxon>
        <taxon>Pseudomonadota</taxon>
        <taxon>Betaproteobacteria</taxon>
        <taxon>Burkholderiales</taxon>
        <taxon>Oxalobacteraceae</taxon>
        <taxon>Telluria group</taxon>
        <taxon>Duganella</taxon>
    </lineage>
</organism>
<dbReference type="EMBL" id="JALJZU010000009">
    <property type="protein sequence ID" value="MCP2010665.1"/>
    <property type="molecule type" value="Genomic_DNA"/>
</dbReference>